<comment type="caution">
    <text evidence="2">The sequence shown here is derived from an EMBL/GenBank/DDBJ whole genome shotgun (WGS) entry which is preliminary data.</text>
</comment>
<feature type="region of interest" description="Disordered" evidence="1">
    <location>
        <begin position="1"/>
        <end position="24"/>
    </location>
</feature>
<dbReference type="Proteomes" id="UP000324748">
    <property type="component" value="Unassembled WGS sequence"/>
</dbReference>
<dbReference type="AlphaFoldDB" id="A0A5B0PB05"/>
<evidence type="ECO:0000313" key="2">
    <source>
        <dbReference type="EMBL" id="KAA1097962.1"/>
    </source>
</evidence>
<accession>A0A5B0PB05</accession>
<dbReference type="EMBL" id="VSWC01000066">
    <property type="protein sequence ID" value="KAA1097962.1"/>
    <property type="molecule type" value="Genomic_DNA"/>
</dbReference>
<keyword evidence="3" id="KW-1185">Reference proteome</keyword>
<gene>
    <name evidence="2" type="ORF">PGT21_025632</name>
</gene>
<reference evidence="2 3" key="1">
    <citation type="submission" date="2019-05" db="EMBL/GenBank/DDBJ databases">
        <title>Emergence of the Ug99 lineage of the wheat stem rust pathogen through somatic hybridization.</title>
        <authorList>
            <person name="Li F."/>
            <person name="Upadhyaya N.M."/>
            <person name="Sperschneider J."/>
            <person name="Matny O."/>
            <person name="Nguyen-Phuc H."/>
            <person name="Mago R."/>
            <person name="Raley C."/>
            <person name="Miller M.E."/>
            <person name="Silverstein K.A.T."/>
            <person name="Henningsen E."/>
            <person name="Hirsch C.D."/>
            <person name="Visser B."/>
            <person name="Pretorius Z.A."/>
            <person name="Steffenson B.J."/>
            <person name="Schwessinger B."/>
            <person name="Dodds P.N."/>
            <person name="Figueroa M."/>
        </authorList>
    </citation>
    <scope>NUCLEOTIDE SEQUENCE [LARGE SCALE GENOMIC DNA]</scope>
    <source>
        <strain evidence="2">21-0</strain>
    </source>
</reference>
<organism evidence="2 3">
    <name type="scientific">Puccinia graminis f. sp. tritici</name>
    <dbReference type="NCBI Taxonomy" id="56615"/>
    <lineage>
        <taxon>Eukaryota</taxon>
        <taxon>Fungi</taxon>
        <taxon>Dikarya</taxon>
        <taxon>Basidiomycota</taxon>
        <taxon>Pucciniomycotina</taxon>
        <taxon>Pucciniomycetes</taxon>
        <taxon>Pucciniales</taxon>
        <taxon>Pucciniaceae</taxon>
        <taxon>Puccinia</taxon>
    </lineage>
</organism>
<feature type="compositionally biased region" description="Polar residues" evidence="1">
    <location>
        <begin position="1"/>
        <end position="12"/>
    </location>
</feature>
<evidence type="ECO:0000256" key="1">
    <source>
        <dbReference type="SAM" id="MobiDB-lite"/>
    </source>
</evidence>
<protein>
    <submittedName>
        <fullName evidence="2">Uncharacterized protein</fullName>
    </submittedName>
</protein>
<sequence length="84" mass="9722">MGQKTLTLVSSTKDNHERDEMSETKIHRRAQLSLHPTKQTEYRAPREIEAFLKGDVRCEMRFDPETLIKGSNTRSSVRTLSQAF</sequence>
<feature type="compositionally biased region" description="Basic and acidic residues" evidence="1">
    <location>
        <begin position="13"/>
        <end position="24"/>
    </location>
</feature>
<evidence type="ECO:0000313" key="3">
    <source>
        <dbReference type="Proteomes" id="UP000324748"/>
    </source>
</evidence>
<proteinExistence type="predicted"/>
<name>A0A5B0PB05_PUCGR</name>